<keyword evidence="2" id="KW-0547">Nucleotide-binding</keyword>
<name>A0ABS5K7C1_9BACT</name>
<comment type="caution">
    <text evidence="2">The sequence shown here is derived from an EMBL/GenBank/DDBJ whole genome shotgun (WGS) entry which is preliminary data.</text>
</comment>
<gene>
    <name evidence="2" type="ORF">KEM09_02545</name>
</gene>
<dbReference type="Proteomes" id="UP000721861">
    <property type="component" value="Unassembled WGS sequence"/>
</dbReference>
<dbReference type="GO" id="GO:0005524">
    <property type="term" value="F:ATP binding"/>
    <property type="evidence" value="ECO:0007669"/>
    <property type="project" value="UniProtKB-KW"/>
</dbReference>
<dbReference type="InterPro" id="IPR036890">
    <property type="entry name" value="HATPase_C_sf"/>
</dbReference>
<proteinExistence type="predicted"/>
<sequence length="514" mass="59260">MHQIRIGKHIIETLTSGMYEDSLYVFREYIQNSADQIDKAVEMGILSDKRQGQINVNINKRKREIIISDNATGIASDMVISTLGDIADSQKDRTVNKGFRGIGRLGGLGYCKELIFETSYKGESLKSIMTWDAQDLISKLNDHNLKIDALTVVSSVIDLDIKPEDDDSHYFNVILKGVNAPELLDIEKVESYLSMVAPVPFQSRFIFKDRINEELINRGVNLDEYSVYLNTDQIFKAYRTSFYEKDPPTKYDEVFEIEFIDFKDSKDELIAVGWYGISTFDKQIPNIKYNLSRGIRLRKANIQIGSDTALVKLFKEARGNFYFIGEIHAIHSDLIPNSRRDYFNENLKCLEFDESLRKFFHNKLHKLYHEANKIKNAQKKIENVTKLHDTYNQKAADGFSSNEEQEKLISCIEKSEIEAKKKQQELSRIEQKASNDETLNKIYKKIITTKKPKINNNKPKFEATDSTVKFRTDKLSKLSKAERKLVSKVFSVIDNVLTPDLAENLKFKIEEGFK</sequence>
<reference evidence="2 3" key="1">
    <citation type="journal article" date="2014" name="Int. J. Syst. Evol. Microbiol.">
        <title>Carboxylicivirga gen. nov. in the family Marinilabiliaceae with two novel species, Carboxylicivirga mesophila sp. nov. and Carboxylicivirga taeanensis sp. nov., and reclassification of Cytophaga fermentans as Saccharicrinis fermentans gen. nov., comb. nov.</title>
        <authorList>
            <person name="Yang S.H."/>
            <person name="Seo H.S."/>
            <person name="Woo J.H."/>
            <person name="Oh H.M."/>
            <person name="Jang H."/>
            <person name="Lee J.H."/>
            <person name="Kim S.J."/>
            <person name="Kwon K.K."/>
        </authorList>
    </citation>
    <scope>NUCLEOTIDE SEQUENCE [LARGE SCALE GENOMIC DNA]</scope>
    <source>
        <strain evidence="2 3">JCM 18290</strain>
    </source>
</reference>
<evidence type="ECO:0000256" key="1">
    <source>
        <dbReference type="SAM" id="Coils"/>
    </source>
</evidence>
<accession>A0ABS5K7C1</accession>
<dbReference type="Gene3D" id="3.30.565.10">
    <property type="entry name" value="Histidine kinase-like ATPase, C-terminal domain"/>
    <property type="match status" value="1"/>
</dbReference>
<evidence type="ECO:0000313" key="3">
    <source>
        <dbReference type="Proteomes" id="UP000721861"/>
    </source>
</evidence>
<keyword evidence="2" id="KW-0067">ATP-binding</keyword>
<keyword evidence="3" id="KW-1185">Reference proteome</keyword>
<protein>
    <submittedName>
        <fullName evidence="2">ATP-binding protein</fullName>
    </submittedName>
</protein>
<evidence type="ECO:0000313" key="2">
    <source>
        <dbReference type="EMBL" id="MBS2210258.1"/>
    </source>
</evidence>
<organism evidence="2 3">
    <name type="scientific">Carboxylicivirga mesophila</name>
    <dbReference type="NCBI Taxonomy" id="1166478"/>
    <lineage>
        <taxon>Bacteria</taxon>
        <taxon>Pseudomonadati</taxon>
        <taxon>Bacteroidota</taxon>
        <taxon>Bacteroidia</taxon>
        <taxon>Marinilabiliales</taxon>
        <taxon>Marinilabiliaceae</taxon>
        <taxon>Carboxylicivirga</taxon>
    </lineage>
</organism>
<feature type="coiled-coil region" evidence="1">
    <location>
        <begin position="374"/>
        <end position="439"/>
    </location>
</feature>
<dbReference type="SUPFAM" id="SSF55874">
    <property type="entry name" value="ATPase domain of HSP90 chaperone/DNA topoisomerase II/histidine kinase"/>
    <property type="match status" value="1"/>
</dbReference>
<keyword evidence="1" id="KW-0175">Coiled coil</keyword>
<dbReference type="RefSeq" id="WP_212225030.1">
    <property type="nucleotide sequence ID" value="NZ_JAGUCN010000002.1"/>
</dbReference>
<dbReference type="EMBL" id="JAGUCN010000002">
    <property type="protein sequence ID" value="MBS2210258.1"/>
    <property type="molecule type" value="Genomic_DNA"/>
</dbReference>